<evidence type="ECO:0000313" key="3">
    <source>
        <dbReference type="Proteomes" id="UP000016930"/>
    </source>
</evidence>
<accession>M2QYC7</accession>
<reference evidence="2 3" key="1">
    <citation type="journal article" date="2012" name="Proc. Natl. Acad. Sci. U.S.A.">
        <title>Comparative genomics of Ceriporiopsis subvermispora and Phanerochaete chrysosporium provide insight into selective ligninolysis.</title>
        <authorList>
            <person name="Fernandez-Fueyo E."/>
            <person name="Ruiz-Duenas F.J."/>
            <person name="Ferreira P."/>
            <person name="Floudas D."/>
            <person name="Hibbett D.S."/>
            <person name="Canessa P."/>
            <person name="Larrondo L.F."/>
            <person name="James T.Y."/>
            <person name="Seelenfreund D."/>
            <person name="Lobos S."/>
            <person name="Polanco R."/>
            <person name="Tello M."/>
            <person name="Honda Y."/>
            <person name="Watanabe T."/>
            <person name="Watanabe T."/>
            <person name="Ryu J.S."/>
            <person name="Kubicek C.P."/>
            <person name="Schmoll M."/>
            <person name="Gaskell J."/>
            <person name="Hammel K.E."/>
            <person name="St John F.J."/>
            <person name="Vanden Wymelenberg A."/>
            <person name="Sabat G."/>
            <person name="Splinter BonDurant S."/>
            <person name="Syed K."/>
            <person name="Yadav J.S."/>
            <person name="Doddapaneni H."/>
            <person name="Subramanian V."/>
            <person name="Lavin J.L."/>
            <person name="Oguiza J.A."/>
            <person name="Perez G."/>
            <person name="Pisabarro A.G."/>
            <person name="Ramirez L."/>
            <person name="Santoyo F."/>
            <person name="Master E."/>
            <person name="Coutinho P.M."/>
            <person name="Henrissat B."/>
            <person name="Lombard V."/>
            <person name="Magnuson J.K."/>
            <person name="Kuees U."/>
            <person name="Hori C."/>
            <person name="Igarashi K."/>
            <person name="Samejima M."/>
            <person name="Held B.W."/>
            <person name="Barry K.W."/>
            <person name="LaButti K.M."/>
            <person name="Lapidus A."/>
            <person name="Lindquist E.A."/>
            <person name="Lucas S.M."/>
            <person name="Riley R."/>
            <person name="Salamov A.A."/>
            <person name="Hoffmeister D."/>
            <person name="Schwenk D."/>
            <person name="Hadar Y."/>
            <person name="Yarden O."/>
            <person name="de Vries R.P."/>
            <person name="Wiebenga A."/>
            <person name="Stenlid J."/>
            <person name="Eastwood D."/>
            <person name="Grigoriev I.V."/>
            <person name="Berka R.M."/>
            <person name="Blanchette R.A."/>
            <person name="Kersten P."/>
            <person name="Martinez A.T."/>
            <person name="Vicuna R."/>
            <person name="Cullen D."/>
        </authorList>
    </citation>
    <scope>NUCLEOTIDE SEQUENCE [LARGE SCALE GENOMIC DNA]</scope>
    <source>
        <strain evidence="2 3">B</strain>
    </source>
</reference>
<gene>
    <name evidence="2" type="ORF">CERSUDRAFT_100884</name>
</gene>
<protein>
    <submittedName>
        <fullName evidence="2">Uncharacterized protein</fullName>
    </submittedName>
</protein>
<dbReference type="HOGENOM" id="CLU_783028_0_0_1"/>
<feature type="compositionally biased region" description="Acidic residues" evidence="1">
    <location>
        <begin position="233"/>
        <end position="243"/>
    </location>
</feature>
<dbReference type="AlphaFoldDB" id="M2QYC7"/>
<feature type="region of interest" description="Disordered" evidence="1">
    <location>
        <begin position="233"/>
        <end position="255"/>
    </location>
</feature>
<organism evidence="2 3">
    <name type="scientific">Ceriporiopsis subvermispora (strain B)</name>
    <name type="common">White-rot fungus</name>
    <name type="synonym">Gelatoporia subvermispora</name>
    <dbReference type="NCBI Taxonomy" id="914234"/>
    <lineage>
        <taxon>Eukaryota</taxon>
        <taxon>Fungi</taxon>
        <taxon>Dikarya</taxon>
        <taxon>Basidiomycota</taxon>
        <taxon>Agaricomycotina</taxon>
        <taxon>Agaricomycetes</taxon>
        <taxon>Polyporales</taxon>
        <taxon>Gelatoporiaceae</taxon>
        <taxon>Gelatoporia</taxon>
    </lineage>
</organism>
<evidence type="ECO:0000313" key="2">
    <source>
        <dbReference type="EMBL" id="EMD30912.1"/>
    </source>
</evidence>
<keyword evidence="3" id="KW-1185">Reference proteome</keyword>
<sequence>MLKKLESSLQLQLNASAQLELTGLSKFMTPGRDCDMTASTPIGQVRLCSYHTDSDIGQSPTISMYIDLASSFANVAKLYCTITGESPNKAIRYFEHHKLLSCICSWASLRHIRDVITKADHWDTYPTLQSDDAIILKITVSTSPGPSLDTQPVADQLCRSIVRGGMSSTVYFVAFSRRTRDGRLTHPQTLVAAPRVLGSSICLFSTFDAADFRDVFQDSKYTKWQADASYTDADSDFEEDDDNNVATSSPGKADESRHAKLPFLRCECLDFLKSRLTVKNIMTEFFSTFTSEYKEVEDMELEILSDLWEELKQQEHFEQQLRRVIDHGSDRVKSISLNLLGQSSISQTKRRRLT</sequence>
<dbReference type="EMBL" id="KB445829">
    <property type="protein sequence ID" value="EMD30912.1"/>
    <property type="molecule type" value="Genomic_DNA"/>
</dbReference>
<dbReference type="Proteomes" id="UP000016930">
    <property type="component" value="Unassembled WGS sequence"/>
</dbReference>
<proteinExistence type="predicted"/>
<evidence type="ECO:0000256" key="1">
    <source>
        <dbReference type="SAM" id="MobiDB-lite"/>
    </source>
</evidence>
<name>M2QYC7_CERS8</name>